<evidence type="ECO:0000256" key="1">
    <source>
        <dbReference type="SAM" id="MobiDB-lite"/>
    </source>
</evidence>
<dbReference type="AlphaFoldDB" id="A0A9D4E8W2"/>
<feature type="compositionally biased region" description="Basic and acidic residues" evidence="1">
    <location>
        <begin position="32"/>
        <end position="41"/>
    </location>
</feature>
<keyword evidence="3" id="KW-1185">Reference proteome</keyword>
<feature type="compositionally biased region" description="Polar residues" evidence="1">
    <location>
        <begin position="7"/>
        <end position="26"/>
    </location>
</feature>
<comment type="caution">
    <text evidence="2">The sequence shown here is derived from an EMBL/GenBank/DDBJ whole genome shotgun (WGS) entry which is preliminary data.</text>
</comment>
<feature type="region of interest" description="Disordered" evidence="1">
    <location>
        <begin position="1"/>
        <end position="68"/>
    </location>
</feature>
<organism evidence="2 3">
    <name type="scientific">Dreissena polymorpha</name>
    <name type="common">Zebra mussel</name>
    <name type="synonym">Mytilus polymorpha</name>
    <dbReference type="NCBI Taxonomy" id="45954"/>
    <lineage>
        <taxon>Eukaryota</taxon>
        <taxon>Metazoa</taxon>
        <taxon>Spiralia</taxon>
        <taxon>Lophotrochozoa</taxon>
        <taxon>Mollusca</taxon>
        <taxon>Bivalvia</taxon>
        <taxon>Autobranchia</taxon>
        <taxon>Heteroconchia</taxon>
        <taxon>Euheterodonta</taxon>
        <taxon>Imparidentia</taxon>
        <taxon>Neoheterodontei</taxon>
        <taxon>Myida</taxon>
        <taxon>Dreissenoidea</taxon>
        <taxon>Dreissenidae</taxon>
        <taxon>Dreissena</taxon>
    </lineage>
</organism>
<name>A0A9D4E8W2_DREPO</name>
<proteinExistence type="predicted"/>
<reference evidence="2" key="1">
    <citation type="journal article" date="2019" name="bioRxiv">
        <title>The Genome of the Zebra Mussel, Dreissena polymorpha: A Resource for Invasive Species Research.</title>
        <authorList>
            <person name="McCartney M.A."/>
            <person name="Auch B."/>
            <person name="Kono T."/>
            <person name="Mallez S."/>
            <person name="Zhang Y."/>
            <person name="Obille A."/>
            <person name="Becker A."/>
            <person name="Abrahante J.E."/>
            <person name="Garbe J."/>
            <person name="Badalamenti J.P."/>
            <person name="Herman A."/>
            <person name="Mangelson H."/>
            <person name="Liachko I."/>
            <person name="Sullivan S."/>
            <person name="Sone E.D."/>
            <person name="Koren S."/>
            <person name="Silverstein K.A.T."/>
            <person name="Beckman K.B."/>
            <person name="Gohl D.M."/>
        </authorList>
    </citation>
    <scope>NUCLEOTIDE SEQUENCE</scope>
    <source>
        <strain evidence="2">Duluth1</strain>
        <tissue evidence="2">Whole animal</tissue>
    </source>
</reference>
<accession>A0A9D4E8W2</accession>
<feature type="compositionally biased region" description="Polar residues" evidence="1">
    <location>
        <begin position="55"/>
        <end position="68"/>
    </location>
</feature>
<reference evidence="2" key="2">
    <citation type="submission" date="2020-11" db="EMBL/GenBank/DDBJ databases">
        <authorList>
            <person name="McCartney M.A."/>
            <person name="Auch B."/>
            <person name="Kono T."/>
            <person name="Mallez S."/>
            <person name="Becker A."/>
            <person name="Gohl D.M."/>
            <person name="Silverstein K.A.T."/>
            <person name="Koren S."/>
            <person name="Bechman K.B."/>
            <person name="Herman A."/>
            <person name="Abrahante J.E."/>
            <person name="Garbe J."/>
        </authorList>
    </citation>
    <scope>NUCLEOTIDE SEQUENCE</scope>
    <source>
        <strain evidence="2">Duluth1</strain>
        <tissue evidence="2">Whole animal</tissue>
    </source>
</reference>
<sequence>MVKPAPVNTTTGQQRPKKSTLNQPDISLTEILPHKDGETSPKAKPGLQRPKKNNPHMSLTEILSQKGL</sequence>
<dbReference type="EMBL" id="JAIWYP010000009">
    <property type="protein sequence ID" value="KAH3775962.1"/>
    <property type="molecule type" value="Genomic_DNA"/>
</dbReference>
<dbReference type="Proteomes" id="UP000828390">
    <property type="component" value="Unassembled WGS sequence"/>
</dbReference>
<gene>
    <name evidence="2" type="ORF">DPMN_177373</name>
</gene>
<protein>
    <submittedName>
        <fullName evidence="2">Uncharacterized protein</fullName>
    </submittedName>
</protein>
<evidence type="ECO:0000313" key="2">
    <source>
        <dbReference type="EMBL" id="KAH3775962.1"/>
    </source>
</evidence>
<evidence type="ECO:0000313" key="3">
    <source>
        <dbReference type="Proteomes" id="UP000828390"/>
    </source>
</evidence>